<gene>
    <name evidence="1" type="ORF">GCM10023220_65920</name>
</gene>
<dbReference type="RefSeq" id="WP_345624351.1">
    <property type="nucleotide sequence ID" value="NZ_BAABIG010000087.1"/>
</dbReference>
<proteinExistence type="predicted"/>
<name>A0ABP9CZ63_9ACTN</name>
<accession>A0ABP9CZ63</accession>
<evidence type="ECO:0000313" key="1">
    <source>
        <dbReference type="EMBL" id="GAA4823233.1"/>
    </source>
</evidence>
<organism evidence="1 2">
    <name type="scientific">Streptomyces ziwulingensis</name>
    <dbReference type="NCBI Taxonomy" id="1045501"/>
    <lineage>
        <taxon>Bacteria</taxon>
        <taxon>Bacillati</taxon>
        <taxon>Actinomycetota</taxon>
        <taxon>Actinomycetes</taxon>
        <taxon>Kitasatosporales</taxon>
        <taxon>Streptomycetaceae</taxon>
        <taxon>Streptomyces</taxon>
    </lineage>
</organism>
<dbReference type="Proteomes" id="UP001501265">
    <property type="component" value="Unassembled WGS sequence"/>
</dbReference>
<dbReference type="EMBL" id="BAABIG010000087">
    <property type="protein sequence ID" value="GAA4823233.1"/>
    <property type="molecule type" value="Genomic_DNA"/>
</dbReference>
<keyword evidence="2" id="KW-1185">Reference proteome</keyword>
<reference evidence="2" key="1">
    <citation type="journal article" date="2019" name="Int. J. Syst. Evol. Microbiol.">
        <title>The Global Catalogue of Microorganisms (GCM) 10K type strain sequencing project: providing services to taxonomists for standard genome sequencing and annotation.</title>
        <authorList>
            <consortium name="The Broad Institute Genomics Platform"/>
            <consortium name="The Broad Institute Genome Sequencing Center for Infectious Disease"/>
            <person name="Wu L."/>
            <person name="Ma J."/>
        </authorList>
    </citation>
    <scope>NUCLEOTIDE SEQUENCE [LARGE SCALE GENOMIC DNA]</scope>
    <source>
        <strain evidence="2">JCM 18081</strain>
    </source>
</reference>
<sequence>MSEQQQTTHLFTAGPIWRDANVRSGPSLNSPILQLLLPDDGVSYEAVGWTRGDEVIEGTIVSDIWLLLTPGRWCSAVNFDQDTMAGIPAEAELEVK</sequence>
<comment type="caution">
    <text evidence="1">The sequence shown here is derived from an EMBL/GenBank/DDBJ whole genome shotgun (WGS) entry which is preliminary data.</text>
</comment>
<protein>
    <submittedName>
        <fullName evidence="1">Uncharacterized protein</fullName>
    </submittedName>
</protein>
<evidence type="ECO:0000313" key="2">
    <source>
        <dbReference type="Proteomes" id="UP001501265"/>
    </source>
</evidence>